<sequence>MKGLGGGCSLFVPAIFGLPFYGIWRCFPPHRYHYYSFKQAALPKKLSVDAFSQRRRMYLVINKKLASFSRHQPFLAQPLRYQISNTQKQAGRRSFVCSKVGRILRVEGCWPHHVSFRPQGILDGEYCGFGRNGGKGLRRLANDRMDGIH</sequence>
<dbReference type="Proteomes" id="UP000275078">
    <property type="component" value="Unassembled WGS sequence"/>
</dbReference>
<accession>A0A3N4IFQ2</accession>
<protein>
    <submittedName>
        <fullName evidence="1">Uncharacterized protein</fullName>
    </submittedName>
</protein>
<keyword evidence="2" id="KW-1185">Reference proteome</keyword>
<name>A0A3N4IFQ2_ASCIM</name>
<reference evidence="1 2" key="1">
    <citation type="journal article" date="2018" name="Nat. Ecol. Evol.">
        <title>Pezizomycetes genomes reveal the molecular basis of ectomycorrhizal truffle lifestyle.</title>
        <authorList>
            <person name="Murat C."/>
            <person name="Payen T."/>
            <person name="Noel B."/>
            <person name="Kuo A."/>
            <person name="Morin E."/>
            <person name="Chen J."/>
            <person name="Kohler A."/>
            <person name="Krizsan K."/>
            <person name="Balestrini R."/>
            <person name="Da Silva C."/>
            <person name="Montanini B."/>
            <person name="Hainaut M."/>
            <person name="Levati E."/>
            <person name="Barry K.W."/>
            <person name="Belfiori B."/>
            <person name="Cichocki N."/>
            <person name="Clum A."/>
            <person name="Dockter R.B."/>
            <person name="Fauchery L."/>
            <person name="Guy J."/>
            <person name="Iotti M."/>
            <person name="Le Tacon F."/>
            <person name="Lindquist E.A."/>
            <person name="Lipzen A."/>
            <person name="Malagnac F."/>
            <person name="Mello A."/>
            <person name="Molinier V."/>
            <person name="Miyauchi S."/>
            <person name="Poulain J."/>
            <person name="Riccioni C."/>
            <person name="Rubini A."/>
            <person name="Sitrit Y."/>
            <person name="Splivallo R."/>
            <person name="Traeger S."/>
            <person name="Wang M."/>
            <person name="Zifcakova L."/>
            <person name="Wipf D."/>
            <person name="Zambonelli A."/>
            <person name="Paolocci F."/>
            <person name="Nowrousian M."/>
            <person name="Ottonello S."/>
            <person name="Baldrian P."/>
            <person name="Spatafora J.W."/>
            <person name="Henrissat B."/>
            <person name="Nagy L.G."/>
            <person name="Aury J.M."/>
            <person name="Wincker P."/>
            <person name="Grigoriev I.V."/>
            <person name="Bonfante P."/>
            <person name="Martin F.M."/>
        </authorList>
    </citation>
    <scope>NUCLEOTIDE SEQUENCE [LARGE SCALE GENOMIC DNA]</scope>
    <source>
        <strain evidence="1 2">RN42</strain>
    </source>
</reference>
<proteinExistence type="predicted"/>
<dbReference type="EMBL" id="ML119656">
    <property type="protein sequence ID" value="RPA84983.1"/>
    <property type="molecule type" value="Genomic_DNA"/>
</dbReference>
<dbReference type="AlphaFoldDB" id="A0A3N4IFQ2"/>
<evidence type="ECO:0000313" key="1">
    <source>
        <dbReference type="EMBL" id="RPA84983.1"/>
    </source>
</evidence>
<evidence type="ECO:0000313" key="2">
    <source>
        <dbReference type="Proteomes" id="UP000275078"/>
    </source>
</evidence>
<organism evidence="1 2">
    <name type="scientific">Ascobolus immersus RN42</name>
    <dbReference type="NCBI Taxonomy" id="1160509"/>
    <lineage>
        <taxon>Eukaryota</taxon>
        <taxon>Fungi</taxon>
        <taxon>Dikarya</taxon>
        <taxon>Ascomycota</taxon>
        <taxon>Pezizomycotina</taxon>
        <taxon>Pezizomycetes</taxon>
        <taxon>Pezizales</taxon>
        <taxon>Ascobolaceae</taxon>
        <taxon>Ascobolus</taxon>
    </lineage>
</organism>
<gene>
    <name evidence="1" type="ORF">BJ508DRAFT_20817</name>
</gene>